<proteinExistence type="predicted"/>
<dbReference type="OrthoDB" id="8553030at2"/>
<gene>
    <name evidence="4" type="ORF">PES01_23380</name>
</gene>
<dbReference type="PROSITE" id="PS50883">
    <property type="entry name" value="EAL"/>
    <property type="match status" value="1"/>
</dbReference>
<dbReference type="Gene3D" id="3.30.70.270">
    <property type="match status" value="1"/>
</dbReference>
<dbReference type="SMART" id="SM00267">
    <property type="entry name" value="GGDEF"/>
    <property type="match status" value="1"/>
</dbReference>
<dbReference type="CDD" id="cd01948">
    <property type="entry name" value="EAL"/>
    <property type="match status" value="1"/>
</dbReference>
<feature type="domain" description="GGDEF" evidence="3">
    <location>
        <begin position="354"/>
        <end position="495"/>
    </location>
</feature>
<dbReference type="SUPFAM" id="SSF55073">
    <property type="entry name" value="Nucleotide cyclase"/>
    <property type="match status" value="1"/>
</dbReference>
<dbReference type="EMBL" id="BJUM01000021">
    <property type="protein sequence ID" value="GEK55493.1"/>
    <property type="molecule type" value="Genomic_DNA"/>
</dbReference>
<dbReference type="RefSeq" id="WP_089346412.1">
    <property type="nucleotide sequence ID" value="NZ_BJUM01000021.1"/>
</dbReference>
<dbReference type="PANTHER" id="PTHR33121">
    <property type="entry name" value="CYCLIC DI-GMP PHOSPHODIESTERASE PDEF"/>
    <property type="match status" value="1"/>
</dbReference>
<feature type="transmembrane region" description="Helical" evidence="1">
    <location>
        <begin position="184"/>
        <end position="202"/>
    </location>
</feature>
<evidence type="ECO:0000313" key="5">
    <source>
        <dbReference type="Proteomes" id="UP000321419"/>
    </source>
</evidence>
<dbReference type="Proteomes" id="UP000321419">
    <property type="component" value="Unassembled WGS sequence"/>
</dbReference>
<feature type="transmembrane region" description="Helical" evidence="1">
    <location>
        <begin position="15"/>
        <end position="34"/>
    </location>
</feature>
<dbReference type="InterPro" id="IPR050706">
    <property type="entry name" value="Cyclic-di-GMP_PDE-like"/>
</dbReference>
<dbReference type="InterPro" id="IPR035919">
    <property type="entry name" value="EAL_sf"/>
</dbReference>
<dbReference type="Pfam" id="PF00990">
    <property type="entry name" value="GGDEF"/>
    <property type="match status" value="1"/>
</dbReference>
<dbReference type="SMART" id="SM00052">
    <property type="entry name" value="EAL"/>
    <property type="match status" value="1"/>
</dbReference>
<dbReference type="GO" id="GO:0071111">
    <property type="term" value="F:cyclic-guanylate-specific phosphodiesterase activity"/>
    <property type="evidence" value="ECO:0007669"/>
    <property type="project" value="InterPro"/>
</dbReference>
<dbReference type="PROSITE" id="PS50887">
    <property type="entry name" value="GGDEF"/>
    <property type="match status" value="1"/>
</dbReference>
<dbReference type="Gene3D" id="3.20.20.450">
    <property type="entry name" value="EAL domain"/>
    <property type="match status" value="1"/>
</dbReference>
<dbReference type="Pfam" id="PF00563">
    <property type="entry name" value="EAL"/>
    <property type="match status" value="1"/>
</dbReference>
<keyword evidence="1" id="KW-1133">Transmembrane helix</keyword>
<dbReference type="InterPro" id="IPR001633">
    <property type="entry name" value="EAL_dom"/>
</dbReference>
<reference evidence="4 5" key="1">
    <citation type="submission" date="2019-07" db="EMBL/GenBank/DDBJ databases">
        <title>Whole genome shotgun sequence of Pseudoalteromonas espejiana NBRC 102222.</title>
        <authorList>
            <person name="Hosoyama A."/>
            <person name="Uohara A."/>
            <person name="Ohji S."/>
            <person name="Ichikawa N."/>
        </authorList>
    </citation>
    <scope>NUCLEOTIDE SEQUENCE [LARGE SCALE GENOMIC DNA]</scope>
    <source>
        <strain evidence="4 5">NBRC 102222</strain>
    </source>
</reference>
<comment type="caution">
    <text evidence="4">The sequence shown here is derived from an EMBL/GenBank/DDBJ whole genome shotgun (WGS) entry which is preliminary data.</text>
</comment>
<dbReference type="SUPFAM" id="SSF141868">
    <property type="entry name" value="EAL domain-like"/>
    <property type="match status" value="1"/>
</dbReference>
<feature type="domain" description="EAL" evidence="2">
    <location>
        <begin position="504"/>
        <end position="756"/>
    </location>
</feature>
<accession>A0A510XWR8</accession>
<dbReference type="InterPro" id="IPR029787">
    <property type="entry name" value="Nucleotide_cyclase"/>
</dbReference>
<organism evidence="4 5">
    <name type="scientific">Pseudoalteromonas espejiana</name>
    <dbReference type="NCBI Taxonomy" id="28107"/>
    <lineage>
        <taxon>Bacteria</taxon>
        <taxon>Pseudomonadati</taxon>
        <taxon>Pseudomonadota</taxon>
        <taxon>Gammaproteobacteria</taxon>
        <taxon>Alteromonadales</taxon>
        <taxon>Pseudoalteromonadaceae</taxon>
        <taxon>Pseudoalteromonas</taxon>
    </lineage>
</organism>
<dbReference type="InterPro" id="IPR043128">
    <property type="entry name" value="Rev_trsase/Diguanyl_cyclase"/>
</dbReference>
<keyword evidence="1" id="KW-0472">Membrane</keyword>
<evidence type="ECO:0000256" key="1">
    <source>
        <dbReference type="SAM" id="Phobius"/>
    </source>
</evidence>
<evidence type="ECO:0008006" key="6">
    <source>
        <dbReference type="Google" id="ProtNLM"/>
    </source>
</evidence>
<keyword evidence="5" id="KW-1185">Reference proteome</keyword>
<sequence>MRILNQKFASKARQFYIGVVLVGVMLSAVVYYQAETIKSTSAKLMEQQIPALRDIRLIETYLVKQERLLYEYYATNNSELYLIDFLENHVHILTLIKNLDRSHGSLALESSLRNEFSDGLDLALKLHENLSSPVTSWDLARHQLEKLTELQALMMGSLASAEAYISKEVDNGYKNTESNLHTTVQIVILFSLGLVLVSVYTGRYASKFIKLSAANERLALFPRRNPNPIMSFNNQLALSFCNPAANKMHKAYISDQNTTPLALLSRNIHEQLLEVKKSDKHVKQFFNQLERHYLNYEIHWLEEIDAFDVHIRDVTEQFEAERSLEYLAFHHSSSKLPNQVSLKKYTNELMQQSQAFSLMLIEVNHFKLLLEQYGLTGANLCINAFAKHLSHCAQEFTQRHRSKNMLTIYHIADANFAIVYTEQDCSVAIDQLLSQMHTRLSQMIDTPYGEMRMNFTSGVTQYPSSSNSYNELLLHANIALEEADKRNTSYGLFDQQSGEKHARRMHIARSLETAIEKQQFVLYFQPKMKIKSHTIDSCECLIRWFDDGEFISPAQFIPIAEHSGFILPLGEWILDTAFAQAKAWHEQGLHIRLAINISARQFTQQDFVAGIKERLQRFAVPAELIELEITETAIMDDEEFGISVLQALSTLGISLSIDDFGTGYSSLGYLQRFPVNKLKIDQSFVRNMASDKRDQALVLSICQLAKNLGLDIIAEGVEEHAQLEKLKEYNCDQIQGYLLSRPIPADEFEAFLAKGVSF</sequence>
<evidence type="ECO:0000259" key="2">
    <source>
        <dbReference type="PROSITE" id="PS50883"/>
    </source>
</evidence>
<dbReference type="PANTHER" id="PTHR33121:SF70">
    <property type="entry name" value="SIGNALING PROTEIN YKOW"/>
    <property type="match status" value="1"/>
</dbReference>
<dbReference type="InterPro" id="IPR000160">
    <property type="entry name" value="GGDEF_dom"/>
</dbReference>
<evidence type="ECO:0000313" key="4">
    <source>
        <dbReference type="EMBL" id="GEK55493.1"/>
    </source>
</evidence>
<evidence type="ECO:0000259" key="3">
    <source>
        <dbReference type="PROSITE" id="PS50887"/>
    </source>
</evidence>
<keyword evidence="1" id="KW-0812">Transmembrane</keyword>
<dbReference type="AlphaFoldDB" id="A0A510XWR8"/>
<protein>
    <recommendedName>
        <fullName evidence="6">GGDEF-domain containing protein</fullName>
    </recommendedName>
</protein>
<name>A0A510XWR8_9GAMM</name>